<organism evidence="3">
    <name type="scientific">Xenopus tropicalis</name>
    <name type="common">Western clawed frog</name>
    <name type="synonym">Silurana tropicalis</name>
    <dbReference type="NCBI Taxonomy" id="8364"/>
    <lineage>
        <taxon>Eukaryota</taxon>
        <taxon>Metazoa</taxon>
        <taxon>Chordata</taxon>
        <taxon>Craniata</taxon>
        <taxon>Vertebrata</taxon>
        <taxon>Euteleostomi</taxon>
        <taxon>Amphibia</taxon>
        <taxon>Batrachia</taxon>
        <taxon>Anura</taxon>
        <taxon>Pipoidea</taxon>
        <taxon>Pipidae</taxon>
        <taxon>Xenopodinae</taxon>
        <taxon>Xenopus</taxon>
        <taxon>Silurana</taxon>
    </lineage>
</organism>
<feature type="region of interest" description="Disordered" evidence="1">
    <location>
        <begin position="247"/>
        <end position="275"/>
    </location>
</feature>
<dbReference type="CTD" id="90324"/>
<dbReference type="PaxDb" id="8364-ENSXETP00000040579"/>
<feature type="domain" description="CCD97-like C-terminal" evidence="2">
    <location>
        <begin position="165"/>
        <end position="327"/>
    </location>
</feature>
<feature type="compositionally biased region" description="Acidic residues" evidence="1">
    <location>
        <begin position="302"/>
        <end position="330"/>
    </location>
</feature>
<evidence type="ECO:0000256" key="1">
    <source>
        <dbReference type="SAM" id="MobiDB-lite"/>
    </source>
</evidence>
<dbReference type="KEGG" id="xtr:549187"/>
<accession>B7ZTP2</accession>
<reference evidence="6" key="5">
    <citation type="submission" date="2025-04" db="UniProtKB">
        <authorList>
            <consortium name="RefSeq"/>
        </authorList>
    </citation>
    <scope>IDENTIFICATION</scope>
</reference>
<name>B7ZTP2_XENTR</name>
<dbReference type="GeneTree" id="ENSGT00390000015495"/>
<dbReference type="PaxDb" id="8364-ENSXETP00000017409"/>
<dbReference type="GeneID" id="549187"/>
<dbReference type="OMA" id="LDVYMRH"/>
<sequence length="350" mass="40942">MAALPDDITEHNMNVLEEDKAIVGDLGVHESEYLSKNKQSEDSEVLEKALKEAKRLGCREGPVQQDPTQLEGILLDMFMAISNSNVQIRSQQKGEPEFSQEQKLTMLLELYESKPLIFLERFRKVLKEEHLECFNHLSGDYTADYYCKEICKASLKRVDHTRVRNKRYAALQKLITAGEYFSDEQMRERDPLMYEHYVGQYQSEEEIMSQNSKDMSEATSLSTVLLNSCQEQALQCRLKAQRELEESCMEEEEDEDEEESEIESDEECSVNSEERALMREEFISRMHQRFLDGKDRDFDYSQVDDDPDLDNLDIVTQDEEERYFDDEDPEEAKAEDSQTEDDQQTMDIKE</sequence>
<dbReference type="RefSeq" id="NP_001016433.1">
    <property type="nucleotide sequence ID" value="NM_001016433.2"/>
</dbReference>
<reference evidence="3" key="2">
    <citation type="submission" date="2008-11" db="EMBL/GenBank/DDBJ databases">
        <authorList>
            <consortium name="NIH - Xenopus Gene Collection (XGC) project"/>
        </authorList>
    </citation>
    <scope>NUCLEOTIDE SEQUENCE [LARGE SCALE MRNA]</scope>
    <source>
        <tissue evidence="3">Neurula</tissue>
    </source>
</reference>
<gene>
    <name evidence="4 6 7" type="primary">ccdc97</name>
    <name evidence="3" type="synonym">LOC549187</name>
</gene>
<dbReference type="STRING" id="8364.ENSXETP00000021250"/>
<dbReference type="HOGENOM" id="CLU_058245_0_0_1"/>
<keyword evidence="5" id="KW-1185">Reference proteome</keyword>
<dbReference type="PANTHER" id="PTHR31840">
    <property type="entry name" value="COILED-COIL DOMAIN-CONTAINING PROTEIN 97"/>
    <property type="match status" value="1"/>
</dbReference>
<dbReference type="InterPro" id="IPR018613">
    <property type="entry name" value="Ccdc97-like"/>
</dbReference>
<accession>F6U2N6</accession>
<dbReference type="eggNOG" id="KOG3044">
    <property type="taxonomic scope" value="Eukaryota"/>
</dbReference>
<dbReference type="OrthoDB" id="333176at2759"/>
<evidence type="ECO:0000313" key="7">
    <source>
        <dbReference type="Xenbase" id="XB-GENE-968942"/>
    </source>
</evidence>
<reference evidence="4" key="3">
    <citation type="journal article" date="2010" name="Science">
        <title>The genome of the Western clawed frog Xenopus tropicalis.</title>
        <authorList>
            <person name="Hellsten U."/>
            <person name="Harland R.M."/>
            <person name="Gilchrist M.J."/>
            <person name="Hendrix D."/>
            <person name="Jurka J."/>
            <person name="Kapitonov V."/>
            <person name="Ovcharenko I."/>
            <person name="Putnam N.H."/>
            <person name="Shu S."/>
            <person name="Taher L."/>
            <person name="Blitz I.L."/>
            <person name="Blumberg B."/>
            <person name="Dichmann D.S."/>
            <person name="Dubchak I."/>
            <person name="Amaya E."/>
            <person name="Detter J.C."/>
            <person name="Fletcher R."/>
            <person name="Gerhard D.S."/>
            <person name="Goodstein D."/>
            <person name="Graves T."/>
            <person name="Grigoriev I.V."/>
            <person name="Grimwood J."/>
            <person name="Kawashima T."/>
            <person name="Lindquist E."/>
            <person name="Lucas S.M."/>
            <person name="Mead P.E."/>
            <person name="Mitros T."/>
            <person name="Ogino H."/>
            <person name="Ohta Y."/>
            <person name="Poliakov A.V."/>
            <person name="Pollet N."/>
            <person name="Robert J."/>
            <person name="Salamov A."/>
            <person name="Sater A.K."/>
            <person name="Schmutz J."/>
            <person name="Terry A."/>
            <person name="Vize P.D."/>
            <person name="Warren W.C."/>
            <person name="Wells D."/>
            <person name="Wills A."/>
            <person name="Wilson R.K."/>
            <person name="Zimmerman L.B."/>
            <person name="Zorn A.M."/>
            <person name="Grainger R."/>
            <person name="Grammer T."/>
            <person name="Khokha M.K."/>
            <person name="Richardson P.M."/>
            <person name="Rokhsar D.S."/>
        </authorList>
    </citation>
    <scope>NUCLEOTIDE SEQUENCE [LARGE SCALE GENOMIC DNA]</scope>
    <source>
        <strain evidence="4">Nigerian</strain>
    </source>
</reference>
<evidence type="ECO:0000313" key="6">
    <source>
        <dbReference type="RefSeq" id="NP_001016433.1"/>
    </source>
</evidence>
<feature type="region of interest" description="Disordered" evidence="1">
    <location>
        <begin position="293"/>
        <end position="350"/>
    </location>
</feature>
<evidence type="ECO:0000313" key="3">
    <source>
        <dbReference type="EMBL" id="AAI70942.1"/>
    </source>
</evidence>
<proteinExistence type="evidence at transcript level"/>
<evidence type="ECO:0000313" key="4">
    <source>
        <dbReference type="Ensembl" id="ENSXETP00000040579"/>
    </source>
</evidence>
<reference evidence="4" key="4">
    <citation type="submission" date="2011-06" db="UniProtKB">
        <authorList>
            <consortium name="Ensembl"/>
        </authorList>
    </citation>
    <scope>IDENTIFICATION</scope>
</reference>
<dbReference type="EMBL" id="BC170944">
    <property type="protein sequence ID" value="AAI70944.1"/>
    <property type="molecule type" value="mRNA"/>
</dbReference>
<dbReference type="Ensembl" id="ENSXETT00000040579">
    <property type="protein sequence ID" value="ENSXETP00000040579"/>
    <property type="gene ID" value="ENSXETG00000018736"/>
</dbReference>
<dbReference type="AGR" id="Xenbase:XB-GENE-968942"/>
<protein>
    <submittedName>
        <fullName evidence="4">Coiled-coil domain-containing 97</fullName>
    </submittedName>
    <submittedName>
        <fullName evidence="6">Coiled-coil domain-containing protein 97</fullName>
    </submittedName>
</protein>
<dbReference type="InterPro" id="IPR040233">
    <property type="entry name" value="CCD97-like_C"/>
</dbReference>
<dbReference type="Bgee" id="ENSXETG00000018736">
    <property type="expression patterns" value="Expressed in 2-cell stage embryo and 13 other cell types or tissues"/>
</dbReference>
<evidence type="ECO:0000313" key="5">
    <source>
        <dbReference type="Proteomes" id="UP000008143"/>
    </source>
</evidence>
<dbReference type="AlphaFoldDB" id="B7ZTP2"/>
<reference evidence="6" key="1">
    <citation type="journal article" date="2002" name="Dev. Dyn.">
        <title>Genetic and genomic tools for Xenopus research: The NIH Xenopus initiative.</title>
        <authorList>
            <person name="Klein S.L."/>
            <person name="Strausberg R.L."/>
            <person name="Wagner L."/>
            <person name="Pontius J."/>
            <person name="Clifton S.W."/>
            <person name="Richardson P."/>
        </authorList>
    </citation>
    <scope>NUCLEOTIDE SEQUENCE</scope>
</reference>
<feature type="compositionally biased region" description="Acidic residues" evidence="1">
    <location>
        <begin position="247"/>
        <end position="268"/>
    </location>
</feature>
<dbReference type="EMBL" id="BC170942">
    <property type="protein sequence ID" value="AAI70942.1"/>
    <property type="molecule type" value="mRNA"/>
</dbReference>
<dbReference type="Xenbase" id="XB-GENE-968942">
    <property type="gene designation" value="ccdc97"/>
</dbReference>
<dbReference type="Pfam" id="PF09747">
    <property type="entry name" value="CCD97-like_C"/>
    <property type="match status" value="1"/>
</dbReference>
<evidence type="ECO:0000259" key="2">
    <source>
        <dbReference type="Pfam" id="PF09747"/>
    </source>
</evidence>
<dbReference type="Proteomes" id="UP000008143">
    <property type="component" value="Chromosome 8"/>
</dbReference>
<dbReference type="PANTHER" id="PTHR31840:SF1">
    <property type="entry name" value="COILED-COIL DOMAIN-CONTAINING PROTEIN 97"/>
    <property type="match status" value="1"/>
</dbReference>